<evidence type="ECO:0000313" key="2">
    <source>
        <dbReference type="Proteomes" id="UP000018888"/>
    </source>
</evidence>
<evidence type="ECO:0000313" key="1">
    <source>
        <dbReference type="EMBL" id="POG77152.1"/>
    </source>
</evidence>
<dbReference type="EMBL" id="AUPC02000043">
    <property type="protein sequence ID" value="POG77152.1"/>
    <property type="molecule type" value="Genomic_DNA"/>
</dbReference>
<comment type="caution">
    <text evidence="1">The sequence shown here is derived from an EMBL/GenBank/DDBJ whole genome shotgun (WGS) entry which is preliminary data.</text>
</comment>
<sequence>MRGTIIEQKCNVKFIKFIPYDLVACLYIALVCIDDSVMPHSIITDALAEIHAFSNNIDKLQSLVAKCYKNMHSVQYKKFDIYNYVRCIALLNKHDSNIENEICECHANNTNIAEAAHTQANRKEKQLKTSYSNHSRRLDERIFKIAETHDRYGIPYTRRDKSEIKDKQEL</sequence>
<keyword evidence="2" id="KW-1185">Reference proteome</keyword>
<organism evidence="1 2">
    <name type="scientific">Rhizophagus irregularis (strain DAOM 181602 / DAOM 197198 / MUCL 43194)</name>
    <name type="common">Arbuscular mycorrhizal fungus</name>
    <name type="synonym">Glomus intraradices</name>
    <dbReference type="NCBI Taxonomy" id="747089"/>
    <lineage>
        <taxon>Eukaryota</taxon>
        <taxon>Fungi</taxon>
        <taxon>Fungi incertae sedis</taxon>
        <taxon>Mucoromycota</taxon>
        <taxon>Glomeromycotina</taxon>
        <taxon>Glomeromycetes</taxon>
        <taxon>Glomerales</taxon>
        <taxon>Glomeraceae</taxon>
        <taxon>Rhizophagus</taxon>
    </lineage>
</organism>
<protein>
    <submittedName>
        <fullName evidence="1">Uncharacterized protein</fullName>
    </submittedName>
</protein>
<reference evidence="1 2" key="2">
    <citation type="journal article" date="2018" name="New Phytol.">
        <title>High intraspecific genome diversity in the model arbuscular mycorrhizal symbiont Rhizophagus irregularis.</title>
        <authorList>
            <person name="Chen E.C.H."/>
            <person name="Morin E."/>
            <person name="Beaudet D."/>
            <person name="Noel J."/>
            <person name="Yildirir G."/>
            <person name="Ndikumana S."/>
            <person name="Charron P."/>
            <person name="St-Onge C."/>
            <person name="Giorgi J."/>
            <person name="Kruger M."/>
            <person name="Marton T."/>
            <person name="Ropars J."/>
            <person name="Grigoriev I.V."/>
            <person name="Hainaut M."/>
            <person name="Henrissat B."/>
            <person name="Roux C."/>
            <person name="Martin F."/>
            <person name="Corradi N."/>
        </authorList>
    </citation>
    <scope>NUCLEOTIDE SEQUENCE [LARGE SCALE GENOMIC DNA]</scope>
    <source>
        <strain evidence="1 2">DAOM 197198</strain>
    </source>
</reference>
<dbReference type="AlphaFoldDB" id="A0A2P4QHP4"/>
<dbReference type="SMR" id="A0A2P4QHP4"/>
<dbReference type="Proteomes" id="UP000018888">
    <property type="component" value="Unassembled WGS sequence"/>
</dbReference>
<reference evidence="1 2" key="1">
    <citation type="journal article" date="2013" name="Proc. Natl. Acad. Sci. U.S.A.">
        <title>Genome of an arbuscular mycorrhizal fungus provides insight into the oldest plant symbiosis.</title>
        <authorList>
            <person name="Tisserant E."/>
            <person name="Malbreil M."/>
            <person name="Kuo A."/>
            <person name="Kohler A."/>
            <person name="Symeonidi A."/>
            <person name="Balestrini R."/>
            <person name="Charron P."/>
            <person name="Duensing N."/>
            <person name="Frei Dit Frey N."/>
            <person name="Gianinazzi-Pearson V."/>
            <person name="Gilbert L.B."/>
            <person name="Handa Y."/>
            <person name="Herr J.R."/>
            <person name="Hijri M."/>
            <person name="Koul R."/>
            <person name="Kawaguchi M."/>
            <person name="Krajinski F."/>
            <person name="Lammers P.J."/>
            <person name="Masclaux F.G."/>
            <person name="Murat C."/>
            <person name="Morin E."/>
            <person name="Ndikumana S."/>
            <person name="Pagni M."/>
            <person name="Petitpierre D."/>
            <person name="Requena N."/>
            <person name="Rosikiewicz P."/>
            <person name="Riley R."/>
            <person name="Saito K."/>
            <person name="San Clemente H."/>
            <person name="Shapiro H."/>
            <person name="van Tuinen D."/>
            <person name="Becard G."/>
            <person name="Bonfante P."/>
            <person name="Paszkowski U."/>
            <person name="Shachar-Hill Y.Y."/>
            <person name="Tuskan G.A."/>
            <person name="Young P.W."/>
            <person name="Sanders I.R."/>
            <person name="Henrissat B."/>
            <person name="Rensing S.A."/>
            <person name="Grigoriev I.V."/>
            <person name="Corradi N."/>
            <person name="Roux C."/>
            <person name="Martin F."/>
        </authorList>
    </citation>
    <scope>NUCLEOTIDE SEQUENCE [LARGE SCALE GENOMIC DNA]</scope>
    <source>
        <strain evidence="1 2">DAOM 197198</strain>
    </source>
</reference>
<proteinExistence type="predicted"/>
<dbReference type="VEuPathDB" id="FungiDB:RhiirFUN_005702"/>
<gene>
    <name evidence="1" type="ORF">GLOIN_2v1768178</name>
</gene>
<accession>A0A2P4QHP4</accession>
<name>A0A2P4QHP4_RHIID</name>